<proteinExistence type="predicted"/>
<reference evidence="1 2" key="1">
    <citation type="journal article" date="2024" name="Commun. Biol.">
        <title>Comparative genomic analysis of thermophilic fungi reveals convergent evolutionary adaptations and gene losses.</title>
        <authorList>
            <person name="Steindorff A.S."/>
            <person name="Aguilar-Pontes M.V."/>
            <person name="Robinson A.J."/>
            <person name="Andreopoulos B."/>
            <person name="LaButti K."/>
            <person name="Kuo A."/>
            <person name="Mondo S."/>
            <person name="Riley R."/>
            <person name="Otillar R."/>
            <person name="Haridas S."/>
            <person name="Lipzen A."/>
            <person name="Grimwood J."/>
            <person name="Schmutz J."/>
            <person name="Clum A."/>
            <person name="Reid I.D."/>
            <person name="Moisan M.C."/>
            <person name="Butler G."/>
            <person name="Nguyen T.T.M."/>
            <person name="Dewar K."/>
            <person name="Conant G."/>
            <person name="Drula E."/>
            <person name="Henrissat B."/>
            <person name="Hansel C."/>
            <person name="Singer S."/>
            <person name="Hutchinson M.I."/>
            <person name="de Vries R.P."/>
            <person name="Natvig D.O."/>
            <person name="Powell A.J."/>
            <person name="Tsang A."/>
            <person name="Grigoriev I.V."/>
        </authorList>
    </citation>
    <scope>NUCLEOTIDE SEQUENCE [LARGE SCALE GENOMIC DNA]</scope>
    <source>
        <strain evidence="1 2">ATCC 24622</strain>
    </source>
</reference>
<name>A0ABR3WU50_9PEZI</name>
<dbReference type="Proteomes" id="UP001586593">
    <property type="component" value="Unassembled WGS sequence"/>
</dbReference>
<keyword evidence="2" id="KW-1185">Reference proteome</keyword>
<protein>
    <submittedName>
        <fullName evidence="1">Uncharacterized protein</fullName>
    </submittedName>
</protein>
<dbReference type="EMBL" id="JAZHXJ010000249">
    <property type="protein sequence ID" value="KAL1866997.1"/>
    <property type="molecule type" value="Genomic_DNA"/>
</dbReference>
<evidence type="ECO:0000313" key="2">
    <source>
        <dbReference type="Proteomes" id="UP001586593"/>
    </source>
</evidence>
<comment type="caution">
    <text evidence="1">The sequence shown here is derived from an EMBL/GenBank/DDBJ whole genome shotgun (WGS) entry which is preliminary data.</text>
</comment>
<sequence>MRRVVSTNPRLYSPCHGDSRLLAISHSSKIHIFASLCLGICGTSIAHNIEVIMTCLCPFYHSLCMGELLYLYILIV</sequence>
<gene>
    <name evidence="1" type="ORF">VTK73DRAFT_4351</name>
</gene>
<evidence type="ECO:0000313" key="1">
    <source>
        <dbReference type="EMBL" id="KAL1866997.1"/>
    </source>
</evidence>
<accession>A0ABR3WU50</accession>
<organism evidence="1 2">
    <name type="scientific">Phialemonium thermophilum</name>
    <dbReference type="NCBI Taxonomy" id="223376"/>
    <lineage>
        <taxon>Eukaryota</taxon>
        <taxon>Fungi</taxon>
        <taxon>Dikarya</taxon>
        <taxon>Ascomycota</taxon>
        <taxon>Pezizomycotina</taxon>
        <taxon>Sordariomycetes</taxon>
        <taxon>Sordariomycetidae</taxon>
        <taxon>Cephalothecales</taxon>
        <taxon>Cephalothecaceae</taxon>
        <taxon>Phialemonium</taxon>
    </lineage>
</organism>